<dbReference type="PANTHER" id="PTHR13085:SF0">
    <property type="entry name" value="SIGNAL PEPTIDASE COMPLEX SUBUNIT 2"/>
    <property type="match status" value="1"/>
</dbReference>
<keyword evidence="4 9" id="KW-0812">Transmembrane</keyword>
<dbReference type="OrthoDB" id="29558at2759"/>
<evidence type="ECO:0000256" key="8">
    <source>
        <dbReference type="ARBA" id="ARBA00045608"/>
    </source>
</evidence>
<organism evidence="10 11">
    <name type="scientific">Lachancea meyersii CBS 8951</name>
    <dbReference type="NCBI Taxonomy" id="1266667"/>
    <lineage>
        <taxon>Eukaryota</taxon>
        <taxon>Fungi</taxon>
        <taxon>Dikarya</taxon>
        <taxon>Ascomycota</taxon>
        <taxon>Saccharomycotina</taxon>
        <taxon>Saccharomycetes</taxon>
        <taxon>Saccharomycetales</taxon>
        <taxon>Saccharomycetaceae</taxon>
        <taxon>Lachancea</taxon>
    </lineage>
</organism>
<evidence type="ECO:0000256" key="1">
    <source>
        <dbReference type="ARBA" id="ARBA00004477"/>
    </source>
</evidence>
<feature type="transmembrane region" description="Helical" evidence="9">
    <location>
        <begin position="41"/>
        <end position="57"/>
    </location>
</feature>
<dbReference type="AlphaFoldDB" id="A0A1G4JIY3"/>
<dbReference type="Pfam" id="PF06703">
    <property type="entry name" value="SPC25"/>
    <property type="match status" value="1"/>
</dbReference>
<evidence type="ECO:0000256" key="7">
    <source>
        <dbReference type="ARBA" id="ARBA00023136"/>
    </source>
</evidence>
<evidence type="ECO:0000256" key="3">
    <source>
        <dbReference type="ARBA" id="ARBA00017057"/>
    </source>
</evidence>
<evidence type="ECO:0000313" key="11">
    <source>
        <dbReference type="Proteomes" id="UP000191144"/>
    </source>
</evidence>
<keyword evidence="5" id="KW-0256">Endoplasmic reticulum</keyword>
<keyword evidence="11" id="KW-1185">Reference proteome</keyword>
<evidence type="ECO:0000256" key="6">
    <source>
        <dbReference type="ARBA" id="ARBA00022989"/>
    </source>
</evidence>
<keyword evidence="6 9" id="KW-1133">Transmembrane helix</keyword>
<dbReference type="InterPro" id="IPR009582">
    <property type="entry name" value="Spc2/SPCS2"/>
</dbReference>
<protein>
    <recommendedName>
        <fullName evidence="3">Signal peptidase complex subunit 2</fullName>
    </recommendedName>
</protein>
<comment type="function">
    <text evidence="8">Component of the signal peptidase complex (SPC) which catalyzes the cleavage of N-terminal signal sequences from nascent proteins as they are translocated into the lumen of the endoplasmic reticulum. Enhances the enzymatic activity of SPC and facilitates the interactions between different components of the translocation site.</text>
</comment>
<comment type="similarity">
    <text evidence="2">Belongs to the SPCS2 family.</text>
</comment>
<proteinExistence type="inferred from homology"/>
<dbReference type="GO" id="GO:0045047">
    <property type="term" value="P:protein targeting to ER"/>
    <property type="evidence" value="ECO:0007669"/>
    <property type="project" value="TreeGrafter"/>
</dbReference>
<dbReference type="GO" id="GO:0005787">
    <property type="term" value="C:signal peptidase complex"/>
    <property type="evidence" value="ECO:0007669"/>
    <property type="project" value="InterPro"/>
</dbReference>
<reference evidence="11" key="1">
    <citation type="submission" date="2016-03" db="EMBL/GenBank/DDBJ databases">
        <authorList>
            <person name="Devillers Hugo."/>
        </authorList>
    </citation>
    <scope>NUCLEOTIDE SEQUENCE [LARGE SCALE GENOMIC DNA]</scope>
</reference>
<evidence type="ECO:0000256" key="4">
    <source>
        <dbReference type="ARBA" id="ARBA00022692"/>
    </source>
</evidence>
<evidence type="ECO:0000256" key="2">
    <source>
        <dbReference type="ARBA" id="ARBA00007324"/>
    </source>
</evidence>
<keyword evidence="7 9" id="KW-0472">Membrane</keyword>
<comment type="subcellular location">
    <subcellularLocation>
        <location evidence="1">Endoplasmic reticulum membrane</location>
        <topology evidence="1">Multi-pass membrane protein</topology>
    </subcellularLocation>
</comment>
<dbReference type="Proteomes" id="UP000191144">
    <property type="component" value="Chromosome E"/>
</dbReference>
<accession>A0A1G4JIY3</accession>
<gene>
    <name evidence="10" type="ORF">LAME_0E08350G</name>
</gene>
<sequence>MSKPINVYSTPELRQTLDEALPATFQRLGFKQSFQLIDTKLILGYSIAVVAGISFLLDKKLKYDESLTYQKLLVAAYALLSGVFWCFCKYVEKGVKYSGSSKDRTIVVKTKMEKYSVDYHVTVQDEDRSVEVILPANTVFNEAGYLQSDRLFEWFEQQLDSLAKKAE</sequence>
<dbReference type="EMBL" id="LT598481">
    <property type="protein sequence ID" value="SCU90394.1"/>
    <property type="molecule type" value="Genomic_DNA"/>
</dbReference>
<evidence type="ECO:0000256" key="9">
    <source>
        <dbReference type="SAM" id="Phobius"/>
    </source>
</evidence>
<evidence type="ECO:0000313" key="10">
    <source>
        <dbReference type="EMBL" id="SCU90394.1"/>
    </source>
</evidence>
<dbReference type="PANTHER" id="PTHR13085">
    <property type="entry name" value="MICROSOMAL SIGNAL PEPTIDASE 25 KDA SUBUNIT"/>
    <property type="match status" value="1"/>
</dbReference>
<feature type="transmembrane region" description="Helical" evidence="9">
    <location>
        <begin position="69"/>
        <end position="88"/>
    </location>
</feature>
<dbReference type="GO" id="GO:0006465">
    <property type="term" value="P:signal peptide processing"/>
    <property type="evidence" value="ECO:0007669"/>
    <property type="project" value="InterPro"/>
</dbReference>
<name>A0A1G4JIY3_9SACH</name>
<evidence type="ECO:0000256" key="5">
    <source>
        <dbReference type="ARBA" id="ARBA00022824"/>
    </source>
</evidence>